<dbReference type="HOGENOM" id="CLU_1237996_0_0_6"/>
<evidence type="ECO:0000256" key="1">
    <source>
        <dbReference type="SAM" id="Phobius"/>
    </source>
</evidence>
<dbReference type="Proteomes" id="UP000013270">
    <property type="component" value="Unassembled WGS sequence"/>
</dbReference>
<sequence length="228" mass="26727">MGTKTLKEKIFDIAFWTVYFFCAFLIVGYLINSGFLKVVPAKDKIYEILKDALSISAAFLAPVAAFVLFSDWREQHRAIKIESESEVVYQELRKLFLTFKKSLLAIRTNIQDKNLFKEEEEKNKIHLDILNTTLSSLSSRMGNDAVKEFIEVVDEILEKYYKMYKIFDEIRLFHKYQVHQPNKELLEKQLPGLIEEHVNNISISQGEVLDILYIDIRRVYFLSTKLKA</sequence>
<keyword evidence="1" id="KW-1133">Transmembrane helix</keyword>
<feature type="transmembrane region" description="Helical" evidence="1">
    <location>
        <begin position="12"/>
        <end position="32"/>
    </location>
</feature>
<gene>
    <name evidence="2" type="ORF">F963_03089</name>
</gene>
<evidence type="ECO:0000313" key="2">
    <source>
        <dbReference type="EMBL" id="ENV20958.1"/>
    </source>
</evidence>
<keyword evidence="1" id="KW-0812">Transmembrane</keyword>
<evidence type="ECO:0000313" key="3">
    <source>
        <dbReference type="Proteomes" id="UP000013270"/>
    </source>
</evidence>
<protein>
    <submittedName>
        <fullName evidence="2">Uncharacterized protein</fullName>
    </submittedName>
</protein>
<dbReference type="RefSeq" id="WP_004831636.1">
    <property type="nucleotide sequence ID" value="NZ_KB849468.1"/>
</dbReference>
<dbReference type="PATRIC" id="fig|1217651.3.peg.3051"/>
<organism evidence="2 3">
    <name type="scientific">Acinetobacter bereziniae NIPH 3</name>
    <dbReference type="NCBI Taxonomy" id="1217651"/>
    <lineage>
        <taxon>Bacteria</taxon>
        <taxon>Pseudomonadati</taxon>
        <taxon>Pseudomonadota</taxon>
        <taxon>Gammaproteobacteria</taxon>
        <taxon>Moraxellales</taxon>
        <taxon>Moraxellaceae</taxon>
        <taxon>Acinetobacter</taxon>
    </lineage>
</organism>
<reference evidence="2 3" key="1">
    <citation type="submission" date="2013-02" db="EMBL/GenBank/DDBJ databases">
        <title>The Genome Sequence of Acinetobacter bereziniae NIPH 3.</title>
        <authorList>
            <consortium name="The Broad Institute Genome Sequencing Platform"/>
            <consortium name="The Broad Institute Genome Sequencing Center for Infectious Disease"/>
            <person name="Cerqueira G."/>
            <person name="Feldgarden M."/>
            <person name="Courvalin P."/>
            <person name="Perichon B."/>
            <person name="Grillot-Courvalin C."/>
            <person name="Clermont D."/>
            <person name="Rocha E."/>
            <person name="Yoon E.-J."/>
            <person name="Nemec A."/>
            <person name="Walker B."/>
            <person name="Young S.K."/>
            <person name="Zeng Q."/>
            <person name="Gargeya S."/>
            <person name="Fitzgerald M."/>
            <person name="Haas B."/>
            <person name="Abouelleil A."/>
            <person name="Alvarado L."/>
            <person name="Arachchi H.M."/>
            <person name="Berlin A.M."/>
            <person name="Chapman S.B."/>
            <person name="Dewar J."/>
            <person name="Goldberg J."/>
            <person name="Griggs A."/>
            <person name="Gujja S."/>
            <person name="Hansen M."/>
            <person name="Howarth C."/>
            <person name="Imamovic A."/>
            <person name="Larimer J."/>
            <person name="McCowan C."/>
            <person name="Murphy C."/>
            <person name="Neiman D."/>
            <person name="Pearson M."/>
            <person name="Priest M."/>
            <person name="Roberts A."/>
            <person name="Saif S."/>
            <person name="Shea T."/>
            <person name="Sisk P."/>
            <person name="Sykes S."/>
            <person name="Wortman J."/>
            <person name="Nusbaum C."/>
            <person name="Birren B."/>
        </authorList>
    </citation>
    <scope>NUCLEOTIDE SEQUENCE [LARGE SCALE GENOMIC DNA]</scope>
    <source>
        <strain evidence="2 3">NIPH 3</strain>
    </source>
</reference>
<name>N8YN17_ACIBZ</name>
<dbReference type="EMBL" id="APPK01000045">
    <property type="protein sequence ID" value="ENV20958.1"/>
    <property type="molecule type" value="Genomic_DNA"/>
</dbReference>
<dbReference type="AlphaFoldDB" id="N8YN17"/>
<keyword evidence="1" id="KW-0472">Membrane</keyword>
<comment type="caution">
    <text evidence="2">The sequence shown here is derived from an EMBL/GenBank/DDBJ whole genome shotgun (WGS) entry which is preliminary data.</text>
</comment>
<accession>N8YN17</accession>
<feature type="transmembrane region" description="Helical" evidence="1">
    <location>
        <begin position="52"/>
        <end position="70"/>
    </location>
</feature>
<proteinExistence type="predicted"/>